<sequence length="174" mass="18956">MSQNQSHREWHWVVAGIALGLVITFAFATGHPVGTATTYERVAGHILEFISPEYVANTVHYYREAAPVAEWQTFFVLGLIVAGLIARFFVVGKKAEDVPEMFAQHISRSPGRRYWHAFLGGVFLLFGSRLAGGCTSGLFMSGGSQLALASLVFAAGMFVSGVITAKLLYRGRDV</sequence>
<keyword evidence="5 9" id="KW-0812">Transmembrane</keyword>
<feature type="transmembrane region" description="Helical" evidence="9">
    <location>
        <begin position="12"/>
        <end position="30"/>
    </location>
</feature>
<evidence type="ECO:0000256" key="2">
    <source>
        <dbReference type="ARBA" id="ARBA00022448"/>
    </source>
</evidence>
<evidence type="ECO:0000256" key="8">
    <source>
        <dbReference type="ARBA" id="ARBA00035655"/>
    </source>
</evidence>
<protein>
    <submittedName>
        <fullName evidence="10">Uncharacterized protein</fullName>
    </submittedName>
</protein>
<evidence type="ECO:0000256" key="4">
    <source>
        <dbReference type="ARBA" id="ARBA00022519"/>
    </source>
</evidence>
<proteinExistence type="inferred from homology"/>
<feature type="transmembrane region" description="Helical" evidence="9">
    <location>
        <begin position="146"/>
        <end position="169"/>
    </location>
</feature>
<evidence type="ECO:0000256" key="3">
    <source>
        <dbReference type="ARBA" id="ARBA00022475"/>
    </source>
</evidence>
<evidence type="ECO:0000256" key="5">
    <source>
        <dbReference type="ARBA" id="ARBA00022692"/>
    </source>
</evidence>
<dbReference type="PANTHER" id="PTHR30574:SF1">
    <property type="entry name" value="SULPHUR TRANSPORT DOMAIN-CONTAINING PROTEIN"/>
    <property type="match status" value="1"/>
</dbReference>
<comment type="caution">
    <text evidence="10">The sequence shown here is derived from an EMBL/GenBank/DDBJ whole genome shotgun (WGS) entry which is preliminary data.</text>
</comment>
<dbReference type="InterPro" id="IPR007272">
    <property type="entry name" value="Sulf_transp_TsuA/YedE"/>
</dbReference>
<name>A0A0L6W0R6_9FIRM</name>
<feature type="transmembrane region" description="Helical" evidence="9">
    <location>
        <begin position="71"/>
        <end position="92"/>
    </location>
</feature>
<keyword evidence="2" id="KW-0813">Transport</keyword>
<feature type="transmembrane region" description="Helical" evidence="9">
    <location>
        <begin position="113"/>
        <end position="140"/>
    </location>
</feature>
<dbReference type="Pfam" id="PF04143">
    <property type="entry name" value="Sulf_transp"/>
    <property type="match status" value="1"/>
</dbReference>
<keyword evidence="6 9" id="KW-1133">Transmembrane helix</keyword>
<accession>A0A0L6W0R6</accession>
<dbReference type="EMBL" id="LGTE01000016">
    <property type="protein sequence ID" value="KNZ69125.1"/>
    <property type="molecule type" value="Genomic_DNA"/>
</dbReference>
<evidence type="ECO:0000256" key="6">
    <source>
        <dbReference type="ARBA" id="ARBA00022989"/>
    </source>
</evidence>
<organism evidence="10 11">
    <name type="scientific">Thermincola ferriacetica</name>
    <dbReference type="NCBI Taxonomy" id="281456"/>
    <lineage>
        <taxon>Bacteria</taxon>
        <taxon>Bacillati</taxon>
        <taxon>Bacillota</taxon>
        <taxon>Clostridia</taxon>
        <taxon>Eubacteriales</taxon>
        <taxon>Thermincolaceae</taxon>
        <taxon>Thermincola</taxon>
    </lineage>
</organism>
<gene>
    <name evidence="10" type="ORF">Tfer_2229</name>
</gene>
<dbReference type="RefSeq" id="WP_013119395.1">
    <property type="nucleotide sequence ID" value="NZ_LGTE01000016.1"/>
</dbReference>
<dbReference type="AlphaFoldDB" id="A0A0L6W0R6"/>
<comment type="subcellular location">
    <subcellularLocation>
        <location evidence="1">Cell inner membrane</location>
        <topology evidence="1">Multi-pass membrane protein</topology>
    </subcellularLocation>
</comment>
<keyword evidence="11" id="KW-1185">Reference proteome</keyword>
<evidence type="ECO:0000256" key="1">
    <source>
        <dbReference type="ARBA" id="ARBA00004429"/>
    </source>
</evidence>
<reference evidence="11" key="1">
    <citation type="submission" date="2015-07" db="EMBL/GenBank/DDBJ databases">
        <title>Complete Genome of Thermincola ferriacetica strain Z-0001T.</title>
        <authorList>
            <person name="Lusk B."/>
            <person name="Badalamenti J.P."/>
            <person name="Parameswaran P."/>
            <person name="Bond D.R."/>
            <person name="Torres C.I."/>
        </authorList>
    </citation>
    <scope>NUCLEOTIDE SEQUENCE [LARGE SCALE GENOMIC DNA]</scope>
    <source>
        <strain evidence="11">Z-0001</strain>
    </source>
</reference>
<keyword evidence="3" id="KW-1003">Cell membrane</keyword>
<evidence type="ECO:0000313" key="11">
    <source>
        <dbReference type="Proteomes" id="UP000037175"/>
    </source>
</evidence>
<evidence type="ECO:0000256" key="9">
    <source>
        <dbReference type="SAM" id="Phobius"/>
    </source>
</evidence>
<evidence type="ECO:0000313" key="10">
    <source>
        <dbReference type="EMBL" id="KNZ69125.1"/>
    </source>
</evidence>
<comment type="similarity">
    <text evidence="8">Belongs to the TsuA/YedE (TC 9.B.102) family.</text>
</comment>
<keyword evidence="4" id="KW-0997">Cell inner membrane</keyword>
<keyword evidence="7 9" id="KW-0472">Membrane</keyword>
<dbReference type="GO" id="GO:0005886">
    <property type="term" value="C:plasma membrane"/>
    <property type="evidence" value="ECO:0007669"/>
    <property type="project" value="UniProtKB-SubCell"/>
</dbReference>
<dbReference type="Proteomes" id="UP000037175">
    <property type="component" value="Unassembled WGS sequence"/>
</dbReference>
<evidence type="ECO:0000256" key="7">
    <source>
        <dbReference type="ARBA" id="ARBA00023136"/>
    </source>
</evidence>
<dbReference type="PANTHER" id="PTHR30574">
    <property type="entry name" value="INNER MEMBRANE PROTEIN YEDE"/>
    <property type="match status" value="1"/>
</dbReference>